<proteinExistence type="predicted"/>
<dbReference type="InterPro" id="IPR052462">
    <property type="entry name" value="SLIRP/GR-RBP-like"/>
</dbReference>
<dbReference type="OrthoDB" id="439808at2759"/>
<gene>
    <name evidence="3" type="ORF">F0562_021057</name>
</gene>
<feature type="domain" description="RRM" evidence="2">
    <location>
        <begin position="28"/>
        <end position="60"/>
    </location>
</feature>
<dbReference type="AlphaFoldDB" id="A0A5J5BLA5"/>
<keyword evidence="4" id="KW-1185">Reference proteome</keyword>
<dbReference type="InterPro" id="IPR035979">
    <property type="entry name" value="RBD_domain_sf"/>
</dbReference>
<dbReference type="EMBL" id="CM018034">
    <property type="protein sequence ID" value="KAA8543448.1"/>
    <property type="molecule type" value="Genomic_DNA"/>
</dbReference>
<dbReference type="InterPro" id="IPR000504">
    <property type="entry name" value="RRM_dom"/>
</dbReference>
<dbReference type="SUPFAM" id="SSF54928">
    <property type="entry name" value="RNA-binding domain, RBD"/>
    <property type="match status" value="1"/>
</dbReference>
<keyword evidence="1" id="KW-0694">RNA-binding</keyword>
<sequence length="81" mass="9469">MHWSNGIRLSAASRLTRWLIQRHSHSKLFVGGLSYDTNETVLKDAFGLHSEIIEVKVICDQCKWKIKRIWVCAVRFRGRSQ</sequence>
<name>A0A5J5BLA5_9ASTE</name>
<dbReference type="InterPro" id="IPR012677">
    <property type="entry name" value="Nucleotide-bd_a/b_plait_sf"/>
</dbReference>
<accession>A0A5J5BLA5</accession>
<dbReference type="GO" id="GO:0003723">
    <property type="term" value="F:RNA binding"/>
    <property type="evidence" value="ECO:0007669"/>
    <property type="project" value="UniProtKB-KW"/>
</dbReference>
<evidence type="ECO:0000313" key="3">
    <source>
        <dbReference type="EMBL" id="KAA8543448.1"/>
    </source>
</evidence>
<organism evidence="3 4">
    <name type="scientific">Nyssa sinensis</name>
    <dbReference type="NCBI Taxonomy" id="561372"/>
    <lineage>
        <taxon>Eukaryota</taxon>
        <taxon>Viridiplantae</taxon>
        <taxon>Streptophyta</taxon>
        <taxon>Embryophyta</taxon>
        <taxon>Tracheophyta</taxon>
        <taxon>Spermatophyta</taxon>
        <taxon>Magnoliopsida</taxon>
        <taxon>eudicotyledons</taxon>
        <taxon>Gunneridae</taxon>
        <taxon>Pentapetalae</taxon>
        <taxon>asterids</taxon>
        <taxon>Cornales</taxon>
        <taxon>Nyssaceae</taxon>
        <taxon>Nyssa</taxon>
    </lineage>
</organism>
<dbReference type="PANTHER" id="PTHR48027">
    <property type="entry name" value="HETEROGENEOUS NUCLEAR RIBONUCLEOPROTEIN 87F-RELATED"/>
    <property type="match status" value="1"/>
</dbReference>
<protein>
    <recommendedName>
        <fullName evidence="2">RRM domain-containing protein</fullName>
    </recommendedName>
</protein>
<evidence type="ECO:0000259" key="2">
    <source>
        <dbReference type="Pfam" id="PF00076"/>
    </source>
</evidence>
<dbReference type="Gene3D" id="3.30.70.330">
    <property type="match status" value="1"/>
</dbReference>
<evidence type="ECO:0000313" key="4">
    <source>
        <dbReference type="Proteomes" id="UP000325577"/>
    </source>
</evidence>
<reference evidence="3 4" key="1">
    <citation type="submission" date="2019-09" db="EMBL/GenBank/DDBJ databases">
        <title>A chromosome-level genome assembly of the Chinese tupelo Nyssa sinensis.</title>
        <authorList>
            <person name="Yang X."/>
            <person name="Kang M."/>
            <person name="Yang Y."/>
            <person name="Xiong H."/>
            <person name="Wang M."/>
            <person name="Zhang Z."/>
            <person name="Wang Z."/>
            <person name="Wu H."/>
            <person name="Ma T."/>
            <person name="Liu J."/>
            <person name="Xi Z."/>
        </authorList>
    </citation>
    <scope>NUCLEOTIDE SEQUENCE [LARGE SCALE GENOMIC DNA]</scope>
    <source>
        <strain evidence="3">J267</strain>
        <tissue evidence="3">Leaf</tissue>
    </source>
</reference>
<evidence type="ECO:0000256" key="1">
    <source>
        <dbReference type="ARBA" id="ARBA00022884"/>
    </source>
</evidence>
<dbReference type="Pfam" id="PF00076">
    <property type="entry name" value="RRM_1"/>
    <property type="match status" value="1"/>
</dbReference>
<dbReference type="Proteomes" id="UP000325577">
    <property type="component" value="Linkage Group LG11"/>
</dbReference>